<gene>
    <name evidence="2" type="ORF">BDV36DRAFT_311123</name>
</gene>
<dbReference type="InterPro" id="IPR039634">
    <property type="entry name" value="Bul1-like"/>
</dbReference>
<dbReference type="InterPro" id="IPR011021">
    <property type="entry name" value="Arrestin-like_N"/>
</dbReference>
<organism evidence="2 3">
    <name type="scientific">Aspergillus pseudocaelatus</name>
    <dbReference type="NCBI Taxonomy" id="1825620"/>
    <lineage>
        <taxon>Eukaryota</taxon>
        <taxon>Fungi</taxon>
        <taxon>Dikarya</taxon>
        <taxon>Ascomycota</taxon>
        <taxon>Pezizomycotina</taxon>
        <taxon>Eurotiomycetes</taxon>
        <taxon>Eurotiomycetidae</taxon>
        <taxon>Eurotiales</taxon>
        <taxon>Aspergillaceae</taxon>
        <taxon>Aspergillus</taxon>
        <taxon>Aspergillus subgen. Circumdati</taxon>
    </lineage>
</organism>
<protein>
    <recommendedName>
        <fullName evidence="1">Arrestin-like N-terminal domain-containing protein</fullName>
    </recommendedName>
</protein>
<name>A0ABQ6WDL6_9EURO</name>
<dbReference type="InterPro" id="IPR014752">
    <property type="entry name" value="Arrestin-like_C"/>
</dbReference>
<dbReference type="EMBL" id="ML735770">
    <property type="protein sequence ID" value="KAE8415249.1"/>
    <property type="molecule type" value="Genomic_DNA"/>
</dbReference>
<sequence>DRRAASYVVTYRFQVFLFQYPVVLIFIPRRKAEGQVTMTKISAFLRSCAPNTGGSSSKVSVSIHIAGAGDNPRKVFTTSDRIEGVVTITVAEKTAFDDIKITLEGISRVTTWGGISGPPLISARQTFMKLHYPIEKSAYQPASILEPGWCYKFPFTFIVPENLPLTACDHKVDDTVIENTHTKLPPSLCKETDTECFSIKYIVRVVIPRPFCSKGQPTKSLVNAVRPVKILQSGAIGGPNSLAINALTSEKTINIRRGWRGKCTGRLVILASPAGPIRPSFHKIVAADQTITTIKLDLKYSPVGAEPPPHLRMVYPKLNLVTSFHTTPRNGYPFFGQSKSTDLPRGNHVQSLTLPTADIESNQWIKTKTPSTSVPSPWQDCLSSFTDDEASYTASIVVPIYVPKHDDLVPSFHSCFISRMYTLEFIFSYCMTKQAGSRTAKIEVPVDITLRTE</sequence>
<accession>A0ABQ6WDL6</accession>
<keyword evidence="3" id="KW-1185">Reference proteome</keyword>
<proteinExistence type="predicted"/>
<evidence type="ECO:0000259" key="1">
    <source>
        <dbReference type="Pfam" id="PF00339"/>
    </source>
</evidence>
<dbReference type="Pfam" id="PF00339">
    <property type="entry name" value="Arrestin_N"/>
    <property type="match status" value="1"/>
</dbReference>
<evidence type="ECO:0000313" key="2">
    <source>
        <dbReference type="EMBL" id="KAE8415249.1"/>
    </source>
</evidence>
<evidence type="ECO:0000313" key="3">
    <source>
        <dbReference type="Proteomes" id="UP000325395"/>
    </source>
</evidence>
<feature type="domain" description="Arrestin-like N-terminal" evidence="1">
    <location>
        <begin position="70"/>
        <end position="211"/>
    </location>
</feature>
<dbReference type="Gene3D" id="2.60.40.640">
    <property type="match status" value="1"/>
</dbReference>
<reference evidence="2 3" key="1">
    <citation type="submission" date="2019-04" db="EMBL/GenBank/DDBJ databases">
        <authorList>
            <consortium name="DOE Joint Genome Institute"/>
            <person name="Mondo S."/>
            <person name="Kjaerbolling I."/>
            <person name="Vesth T."/>
            <person name="Frisvad J.C."/>
            <person name="Nybo J.L."/>
            <person name="Theobald S."/>
            <person name="Kildgaard S."/>
            <person name="Isbrandt T."/>
            <person name="Kuo A."/>
            <person name="Sato A."/>
            <person name="Lyhne E.K."/>
            <person name="Kogle M.E."/>
            <person name="Wiebenga A."/>
            <person name="Kun R.S."/>
            <person name="Lubbers R.J."/>
            <person name="Makela M.R."/>
            <person name="Barry K."/>
            <person name="Chovatia M."/>
            <person name="Clum A."/>
            <person name="Daum C."/>
            <person name="Haridas S."/>
            <person name="He G."/>
            <person name="LaButti K."/>
            <person name="Lipzen A."/>
            <person name="Riley R."/>
            <person name="Salamov A."/>
            <person name="Simmons B.A."/>
            <person name="Magnuson J.K."/>
            <person name="Henrissat B."/>
            <person name="Mortensen U.H."/>
            <person name="Larsen T.O."/>
            <person name="Devries R.P."/>
            <person name="Grigoriev I.V."/>
            <person name="Machida M."/>
            <person name="Baker S.E."/>
            <person name="Andersen M.R."/>
            <person name="Cantor M.N."/>
            <person name="Hua S.X."/>
        </authorList>
    </citation>
    <scope>NUCLEOTIDE SEQUENCE [LARGE SCALE GENOMIC DNA]</scope>
    <source>
        <strain evidence="2 3">CBS 117616</strain>
    </source>
</reference>
<feature type="non-terminal residue" evidence="2">
    <location>
        <position position="1"/>
    </location>
</feature>
<dbReference type="PANTHER" id="PTHR31904">
    <property type="entry name" value="BYPASS OF STOP CODON PROTEIN 5-RELATED"/>
    <property type="match status" value="1"/>
</dbReference>
<dbReference type="PANTHER" id="PTHR31904:SF1">
    <property type="entry name" value="BYPASS OF STOP CODON PROTEIN 5-RELATED"/>
    <property type="match status" value="1"/>
</dbReference>
<dbReference type="Proteomes" id="UP000325395">
    <property type="component" value="Unassembled WGS sequence"/>
</dbReference>